<dbReference type="InterPro" id="IPR022121">
    <property type="entry name" value="Peptidase_M73_camelysin"/>
</dbReference>
<evidence type="ECO:0000256" key="3">
    <source>
        <dbReference type="ARBA" id="ARBA00022525"/>
    </source>
</evidence>
<feature type="transmembrane region" description="Helical" evidence="6">
    <location>
        <begin position="180"/>
        <end position="201"/>
    </location>
</feature>
<evidence type="ECO:0000256" key="1">
    <source>
        <dbReference type="ARBA" id="ARBA00004168"/>
    </source>
</evidence>
<evidence type="ECO:0000313" key="8">
    <source>
        <dbReference type="EMBL" id="ETI68434.1"/>
    </source>
</evidence>
<dbReference type="EMBL" id="ALAN01000070">
    <property type="protein sequence ID" value="ETI68434.1"/>
    <property type="molecule type" value="Genomic_DNA"/>
</dbReference>
<keyword evidence="9" id="KW-1185">Reference proteome</keyword>
<evidence type="ECO:0000256" key="2">
    <source>
        <dbReference type="ARBA" id="ARBA00022512"/>
    </source>
</evidence>
<feature type="transmembrane region" description="Helical" evidence="6">
    <location>
        <begin position="12"/>
        <end position="29"/>
    </location>
</feature>
<protein>
    <submittedName>
        <fullName evidence="8">LPXTG-motif cell wall anchor domain-containing protein</fullName>
    </submittedName>
</protein>
<accession>A0AB94IMZ9</accession>
<keyword evidence="6" id="KW-0812">Transmembrane</keyword>
<evidence type="ECO:0000256" key="4">
    <source>
        <dbReference type="ARBA" id="ARBA00022729"/>
    </source>
</evidence>
<evidence type="ECO:0000313" key="9">
    <source>
        <dbReference type="Proteomes" id="UP000018877"/>
    </source>
</evidence>
<dbReference type="Pfam" id="PF12389">
    <property type="entry name" value="Peptidase_M73"/>
    <property type="match status" value="1"/>
</dbReference>
<proteinExistence type="predicted"/>
<sequence length="211" mass="23762">MEDTMNKKKVVTVLVCYFLLVGIIIFVPFSQKTYAAGVQDIDIATSPEKVLFDVSNLKPGDWAERTLTIQNKGKQDLKYLFSSKLKEGSDKFYKELKLIVSDKNNVLFDGKMQDFNKLDPRFIGKNNTEQLFFKVAVPEELDNQYQGLTCKVEFKFYVEGTLGGLLPVDGPKLPETGTNMFNIIVAGAALILTGSIFQFVLARRRKIAKQA</sequence>
<evidence type="ECO:0000256" key="6">
    <source>
        <dbReference type="SAM" id="Phobius"/>
    </source>
</evidence>
<dbReference type="Proteomes" id="UP000018877">
    <property type="component" value="Unassembled WGS sequence"/>
</dbReference>
<dbReference type="AlphaFoldDB" id="A0AB94IMZ9"/>
<keyword evidence="5" id="KW-0572">Peptidoglycan-anchor</keyword>
<gene>
    <name evidence="8" type="ORF">BAVI_12519</name>
</gene>
<reference evidence="8 9" key="1">
    <citation type="journal article" date="2014" name="Environ. Microbiol.">
        <title>The nitrate-ammonifying and nosZ-carrying bacterium Bacillus vireti is a potent source and sink for nitric and nitrous oxide under high nitrate conditions.</title>
        <authorList>
            <person name="Mania D."/>
            <person name="Heylen K."/>
            <person name="van Spanning R.J."/>
            <person name="Frostegard A."/>
        </authorList>
    </citation>
    <scope>NUCLEOTIDE SEQUENCE [LARGE SCALE GENOMIC DNA]</scope>
    <source>
        <strain evidence="8 9">LMG 21834</strain>
    </source>
</reference>
<organism evidence="8 9">
    <name type="scientific">Neobacillus vireti LMG 21834</name>
    <dbReference type="NCBI Taxonomy" id="1131730"/>
    <lineage>
        <taxon>Bacteria</taxon>
        <taxon>Bacillati</taxon>
        <taxon>Bacillota</taxon>
        <taxon>Bacilli</taxon>
        <taxon>Bacillales</taxon>
        <taxon>Bacillaceae</taxon>
        <taxon>Neobacillus</taxon>
    </lineage>
</organism>
<comment type="subcellular location">
    <subcellularLocation>
        <location evidence="1">Secreted</location>
        <location evidence="1">Cell wall</location>
        <topology evidence="1">Peptidoglycan-anchor</topology>
    </subcellularLocation>
</comment>
<keyword evidence="6" id="KW-0472">Membrane</keyword>
<dbReference type="NCBIfam" id="TIGR01167">
    <property type="entry name" value="LPXTG_anchor"/>
    <property type="match status" value="1"/>
</dbReference>
<comment type="caution">
    <text evidence="8">The sequence shown here is derived from an EMBL/GenBank/DDBJ whole genome shotgun (WGS) entry which is preliminary data.</text>
</comment>
<keyword evidence="3" id="KW-0964">Secreted</keyword>
<dbReference type="Pfam" id="PF00746">
    <property type="entry name" value="Gram_pos_anchor"/>
    <property type="match status" value="1"/>
</dbReference>
<keyword evidence="2" id="KW-0134">Cell wall</keyword>
<keyword evidence="6" id="KW-1133">Transmembrane helix</keyword>
<feature type="domain" description="Gram-positive cocci surface proteins LPxTG" evidence="7">
    <location>
        <begin position="171"/>
        <end position="206"/>
    </location>
</feature>
<keyword evidence="4" id="KW-0732">Signal</keyword>
<evidence type="ECO:0000259" key="7">
    <source>
        <dbReference type="Pfam" id="PF00746"/>
    </source>
</evidence>
<name>A0AB94IMZ9_9BACI</name>
<evidence type="ECO:0000256" key="5">
    <source>
        <dbReference type="ARBA" id="ARBA00023088"/>
    </source>
</evidence>
<dbReference type="InterPro" id="IPR019931">
    <property type="entry name" value="LPXTG_anchor"/>
</dbReference>